<name>A0A6S6UMN6_9GAMM</name>
<sequence>MPFVFGYGSLMNPESAGKTLCRSLCRDDFQCATLRNYMRSWTAPSCIRLQEKEGGVRPCDGLFLVTSH</sequence>
<gene>
    <name evidence="1" type="ORF">HELGO_WM65744</name>
</gene>
<accession>A0A6S6UMN6</accession>
<proteinExistence type="predicted"/>
<protein>
    <recommendedName>
        <fullName evidence="2">Gamma-glutamylcyclotransferase AIG2-like domain-containing protein</fullName>
    </recommendedName>
</protein>
<evidence type="ECO:0008006" key="2">
    <source>
        <dbReference type="Google" id="ProtNLM"/>
    </source>
</evidence>
<dbReference type="AlphaFoldDB" id="A0A6S6UMN6"/>
<evidence type="ECO:0000313" key="1">
    <source>
        <dbReference type="EMBL" id="CAA6830800.1"/>
    </source>
</evidence>
<organism evidence="1">
    <name type="scientific">uncultured Thiotrichaceae bacterium</name>
    <dbReference type="NCBI Taxonomy" id="298394"/>
    <lineage>
        <taxon>Bacteria</taxon>
        <taxon>Pseudomonadati</taxon>
        <taxon>Pseudomonadota</taxon>
        <taxon>Gammaproteobacteria</taxon>
        <taxon>Thiotrichales</taxon>
        <taxon>Thiotrichaceae</taxon>
        <taxon>environmental samples</taxon>
    </lineage>
</organism>
<reference evidence="1" key="1">
    <citation type="submission" date="2020-01" db="EMBL/GenBank/DDBJ databases">
        <authorList>
            <person name="Meier V. D."/>
            <person name="Meier V D."/>
        </authorList>
    </citation>
    <scope>NUCLEOTIDE SEQUENCE</scope>
    <source>
        <strain evidence="1">HLG_WM_MAG_09</strain>
    </source>
</reference>
<dbReference type="EMBL" id="CACVAT010000632">
    <property type="protein sequence ID" value="CAA6830800.1"/>
    <property type="molecule type" value="Genomic_DNA"/>
</dbReference>